<comment type="caution">
    <text evidence="1">The sequence shown here is derived from an EMBL/GenBank/DDBJ whole genome shotgun (WGS) entry which is preliminary data.</text>
</comment>
<name>A0ACB9LBU7_BAUVA</name>
<evidence type="ECO:0000313" key="1">
    <source>
        <dbReference type="EMBL" id="KAI4306584.1"/>
    </source>
</evidence>
<keyword evidence="2" id="KW-1185">Reference proteome</keyword>
<protein>
    <submittedName>
        <fullName evidence="1">Uncharacterized protein</fullName>
    </submittedName>
</protein>
<organism evidence="1 2">
    <name type="scientific">Bauhinia variegata</name>
    <name type="common">Purple orchid tree</name>
    <name type="synonym">Phanera variegata</name>
    <dbReference type="NCBI Taxonomy" id="167791"/>
    <lineage>
        <taxon>Eukaryota</taxon>
        <taxon>Viridiplantae</taxon>
        <taxon>Streptophyta</taxon>
        <taxon>Embryophyta</taxon>
        <taxon>Tracheophyta</taxon>
        <taxon>Spermatophyta</taxon>
        <taxon>Magnoliopsida</taxon>
        <taxon>eudicotyledons</taxon>
        <taxon>Gunneridae</taxon>
        <taxon>Pentapetalae</taxon>
        <taxon>rosids</taxon>
        <taxon>fabids</taxon>
        <taxon>Fabales</taxon>
        <taxon>Fabaceae</taxon>
        <taxon>Cercidoideae</taxon>
        <taxon>Cercideae</taxon>
        <taxon>Bauhiniinae</taxon>
        <taxon>Bauhinia</taxon>
    </lineage>
</organism>
<sequence length="113" mass="13557">MPQCLNYFKFIKALACTFFSSRKWACTIFTDIVSINEGKATMLILFFYFFFLFFDVINRYRYDTHENGFCSEKCVLESSVYGTTKRLEKVIFWYASTRVLHIGHFDLWNSRLF</sequence>
<dbReference type="Proteomes" id="UP000828941">
    <property type="component" value="Chromosome 12"/>
</dbReference>
<dbReference type="EMBL" id="CM039437">
    <property type="protein sequence ID" value="KAI4306584.1"/>
    <property type="molecule type" value="Genomic_DNA"/>
</dbReference>
<accession>A0ACB9LBU7</accession>
<evidence type="ECO:0000313" key="2">
    <source>
        <dbReference type="Proteomes" id="UP000828941"/>
    </source>
</evidence>
<gene>
    <name evidence="1" type="ORF">L6164_029847</name>
</gene>
<proteinExistence type="predicted"/>
<reference evidence="1 2" key="1">
    <citation type="journal article" date="2022" name="DNA Res.">
        <title>Chromosomal-level genome assembly of the orchid tree Bauhinia variegata (Leguminosae; Cercidoideae) supports the allotetraploid origin hypothesis of Bauhinia.</title>
        <authorList>
            <person name="Zhong Y."/>
            <person name="Chen Y."/>
            <person name="Zheng D."/>
            <person name="Pang J."/>
            <person name="Liu Y."/>
            <person name="Luo S."/>
            <person name="Meng S."/>
            <person name="Qian L."/>
            <person name="Wei D."/>
            <person name="Dai S."/>
            <person name="Zhou R."/>
        </authorList>
    </citation>
    <scope>NUCLEOTIDE SEQUENCE [LARGE SCALE GENOMIC DNA]</scope>
    <source>
        <strain evidence="1">BV-YZ2020</strain>
    </source>
</reference>